<dbReference type="PANTHER" id="PTHR43130:SF3">
    <property type="entry name" value="HTH-TYPE TRANSCRIPTIONAL REGULATOR RV1931C"/>
    <property type="match status" value="1"/>
</dbReference>
<name>A0A9X3SEU6_9ACTN</name>
<evidence type="ECO:0000313" key="2">
    <source>
        <dbReference type="EMBL" id="MDA0180767.1"/>
    </source>
</evidence>
<dbReference type="PANTHER" id="PTHR43130">
    <property type="entry name" value="ARAC-FAMILY TRANSCRIPTIONAL REGULATOR"/>
    <property type="match status" value="1"/>
</dbReference>
<feature type="domain" description="DJ-1/PfpI" evidence="1">
    <location>
        <begin position="2"/>
        <end position="165"/>
    </location>
</feature>
<dbReference type="RefSeq" id="WP_270025079.1">
    <property type="nucleotide sequence ID" value="NZ_JAPDDP010000015.1"/>
</dbReference>
<dbReference type="InterPro" id="IPR052158">
    <property type="entry name" value="INH-QAR"/>
</dbReference>
<dbReference type="InterPro" id="IPR002818">
    <property type="entry name" value="DJ-1/PfpI"/>
</dbReference>
<dbReference type="EMBL" id="JAPDDP010000015">
    <property type="protein sequence ID" value="MDA0180767.1"/>
    <property type="molecule type" value="Genomic_DNA"/>
</dbReference>
<dbReference type="AlphaFoldDB" id="A0A9X3SEU6"/>
<dbReference type="Gene3D" id="3.40.50.880">
    <property type="match status" value="1"/>
</dbReference>
<evidence type="ECO:0000313" key="3">
    <source>
        <dbReference type="Proteomes" id="UP001147653"/>
    </source>
</evidence>
<dbReference type="InterPro" id="IPR029062">
    <property type="entry name" value="Class_I_gatase-like"/>
</dbReference>
<accession>A0A9X3SEU6</accession>
<dbReference type="SUPFAM" id="SSF52317">
    <property type="entry name" value="Class I glutamine amidotransferase-like"/>
    <property type="match status" value="1"/>
</dbReference>
<dbReference type="Pfam" id="PF01965">
    <property type="entry name" value="DJ-1_PfpI"/>
    <property type="match status" value="1"/>
</dbReference>
<comment type="caution">
    <text evidence="2">The sequence shown here is derived from an EMBL/GenBank/DDBJ whole genome shotgun (WGS) entry which is preliminary data.</text>
</comment>
<dbReference type="Proteomes" id="UP001147653">
    <property type="component" value="Unassembled WGS sequence"/>
</dbReference>
<sequence length="190" mass="20114">MTIEILLFDGFDDLDAFGPFEVFRTAGRDTRYVTVEPVERVTSSHGTTVVPHGVLGDPDLLVIPGGGWSDRAAGGAYLEAQRGVIGAKLVERHAAGRRIASVCTGAMLLAEAGLLTGRRAITHHTAIEDLRAAGADVAEDARYVDEGDIVTAGGVTSGIDMALYLLGDDADAVRREIEWPAEPRPAGSFR</sequence>
<organism evidence="2 3">
    <name type="scientific">Solirubrobacter phytolaccae</name>
    <dbReference type="NCBI Taxonomy" id="1404360"/>
    <lineage>
        <taxon>Bacteria</taxon>
        <taxon>Bacillati</taxon>
        <taxon>Actinomycetota</taxon>
        <taxon>Thermoleophilia</taxon>
        <taxon>Solirubrobacterales</taxon>
        <taxon>Solirubrobacteraceae</taxon>
        <taxon>Solirubrobacter</taxon>
    </lineage>
</organism>
<dbReference type="CDD" id="cd03139">
    <property type="entry name" value="GATase1_PfpI_2"/>
    <property type="match status" value="1"/>
</dbReference>
<gene>
    <name evidence="2" type="ORF">OJ997_10725</name>
</gene>
<proteinExistence type="predicted"/>
<protein>
    <submittedName>
        <fullName evidence="2">DJ-1/PfpI family protein</fullName>
    </submittedName>
</protein>
<evidence type="ECO:0000259" key="1">
    <source>
        <dbReference type="Pfam" id="PF01965"/>
    </source>
</evidence>
<reference evidence="2" key="1">
    <citation type="submission" date="2022-10" db="EMBL/GenBank/DDBJ databases">
        <title>The WGS of Solirubrobacter phytolaccae KCTC 29190.</title>
        <authorList>
            <person name="Jiang Z."/>
        </authorList>
    </citation>
    <scope>NUCLEOTIDE SEQUENCE</scope>
    <source>
        <strain evidence="2">KCTC 29190</strain>
    </source>
</reference>
<keyword evidence="3" id="KW-1185">Reference proteome</keyword>